<dbReference type="Proteomes" id="UP000050741">
    <property type="component" value="Unassembled WGS sequence"/>
</dbReference>
<proteinExistence type="predicted"/>
<dbReference type="WBParaSite" id="GPLIN_001030700">
    <property type="protein sequence ID" value="GPLIN_001030700"/>
    <property type="gene ID" value="GPLIN_001030700"/>
</dbReference>
<dbReference type="AlphaFoldDB" id="A0A183CBQ6"/>
<reference evidence="3" key="3">
    <citation type="submission" date="2016-06" db="UniProtKB">
        <authorList>
            <consortium name="WormBaseParasite"/>
        </authorList>
    </citation>
    <scope>IDENTIFICATION</scope>
</reference>
<feature type="signal peptide" evidence="1">
    <location>
        <begin position="1"/>
        <end position="21"/>
    </location>
</feature>
<feature type="chain" id="PRO_5008147366" evidence="1">
    <location>
        <begin position="22"/>
        <end position="119"/>
    </location>
</feature>
<reference evidence="2" key="1">
    <citation type="submission" date="2013-12" db="EMBL/GenBank/DDBJ databases">
        <authorList>
            <person name="Aslett M."/>
        </authorList>
    </citation>
    <scope>NUCLEOTIDE SEQUENCE [LARGE SCALE GENOMIC DNA]</scope>
    <source>
        <strain evidence="2">Lindley</strain>
    </source>
</reference>
<sequence length="119" mass="13777">MFAFANCLILVFLFVATSSKSTDIQHQNHPNFWHKLMKENGIRDEQIKQMANEMDKIDPFIEKLSNLNQNSTPNELKHTAKQSLFFNLFKLDNFYELLKVKAKIVDSSDASVDMASIHQ</sequence>
<protein>
    <submittedName>
        <fullName evidence="3">DUF148 domain-containing protein</fullName>
    </submittedName>
</protein>
<name>A0A183CBQ6_GLOPA</name>
<keyword evidence="1" id="KW-0732">Signal</keyword>
<evidence type="ECO:0000313" key="3">
    <source>
        <dbReference type="WBParaSite" id="GPLIN_001030700"/>
    </source>
</evidence>
<keyword evidence="2" id="KW-1185">Reference proteome</keyword>
<accession>A0A183CBQ6</accession>
<evidence type="ECO:0000256" key="1">
    <source>
        <dbReference type="SAM" id="SignalP"/>
    </source>
</evidence>
<organism evidence="2 3">
    <name type="scientific">Globodera pallida</name>
    <name type="common">Potato cyst nematode worm</name>
    <name type="synonym">Heterodera pallida</name>
    <dbReference type="NCBI Taxonomy" id="36090"/>
    <lineage>
        <taxon>Eukaryota</taxon>
        <taxon>Metazoa</taxon>
        <taxon>Ecdysozoa</taxon>
        <taxon>Nematoda</taxon>
        <taxon>Chromadorea</taxon>
        <taxon>Rhabditida</taxon>
        <taxon>Tylenchina</taxon>
        <taxon>Tylenchomorpha</taxon>
        <taxon>Tylenchoidea</taxon>
        <taxon>Heteroderidae</taxon>
        <taxon>Heteroderinae</taxon>
        <taxon>Globodera</taxon>
    </lineage>
</organism>
<evidence type="ECO:0000313" key="2">
    <source>
        <dbReference type="Proteomes" id="UP000050741"/>
    </source>
</evidence>
<reference evidence="2" key="2">
    <citation type="submission" date="2014-05" db="EMBL/GenBank/DDBJ databases">
        <title>The genome and life-stage specific transcriptomes of Globodera pallida elucidate key aspects of plant parasitism by a cyst nematode.</title>
        <authorList>
            <person name="Cotton J.A."/>
            <person name="Lilley C.J."/>
            <person name="Jones L.M."/>
            <person name="Kikuchi T."/>
            <person name="Reid A.J."/>
            <person name="Thorpe P."/>
            <person name="Tsai I.J."/>
            <person name="Beasley H."/>
            <person name="Blok V."/>
            <person name="Cock P.J.A."/>
            <person name="Van den Akker S.E."/>
            <person name="Holroyd N."/>
            <person name="Hunt M."/>
            <person name="Mantelin S."/>
            <person name="Naghra H."/>
            <person name="Pain A."/>
            <person name="Palomares-Rius J.E."/>
            <person name="Zarowiecki M."/>
            <person name="Berriman M."/>
            <person name="Jones J.T."/>
            <person name="Urwin P.E."/>
        </authorList>
    </citation>
    <scope>NUCLEOTIDE SEQUENCE [LARGE SCALE GENOMIC DNA]</scope>
    <source>
        <strain evidence="2">Lindley</strain>
    </source>
</reference>